<evidence type="ECO:0000256" key="2">
    <source>
        <dbReference type="SAM" id="Phobius"/>
    </source>
</evidence>
<proteinExistence type="predicted"/>
<evidence type="ECO:0000256" key="1">
    <source>
        <dbReference type="ARBA" id="ARBA00001970"/>
    </source>
</evidence>
<dbReference type="Proteomes" id="UP001054889">
    <property type="component" value="Unassembled WGS sequence"/>
</dbReference>
<keyword evidence="2" id="KW-1133">Transmembrane helix</keyword>
<dbReference type="Gene3D" id="1.20.120.1770">
    <property type="match status" value="1"/>
</dbReference>
<evidence type="ECO:0000313" key="3">
    <source>
        <dbReference type="EMBL" id="GJN03383.1"/>
    </source>
</evidence>
<dbReference type="AlphaFoldDB" id="A0AAV5CZS0"/>
<dbReference type="PANTHER" id="PTHR10106">
    <property type="entry name" value="CYTOCHROME B561-RELATED"/>
    <property type="match status" value="1"/>
</dbReference>
<protein>
    <submittedName>
        <fullName evidence="3">Uncharacterized protein</fullName>
    </submittedName>
</protein>
<feature type="transmembrane region" description="Helical" evidence="2">
    <location>
        <begin position="52"/>
        <end position="72"/>
    </location>
</feature>
<name>A0AAV5CZS0_ELECO</name>
<organism evidence="3 4">
    <name type="scientific">Eleusine coracana subsp. coracana</name>
    <dbReference type="NCBI Taxonomy" id="191504"/>
    <lineage>
        <taxon>Eukaryota</taxon>
        <taxon>Viridiplantae</taxon>
        <taxon>Streptophyta</taxon>
        <taxon>Embryophyta</taxon>
        <taxon>Tracheophyta</taxon>
        <taxon>Spermatophyta</taxon>
        <taxon>Magnoliopsida</taxon>
        <taxon>Liliopsida</taxon>
        <taxon>Poales</taxon>
        <taxon>Poaceae</taxon>
        <taxon>PACMAD clade</taxon>
        <taxon>Chloridoideae</taxon>
        <taxon>Cynodonteae</taxon>
        <taxon>Eleusininae</taxon>
        <taxon>Eleusine</taxon>
    </lineage>
</organism>
<keyword evidence="2" id="KW-0472">Membrane</keyword>
<dbReference type="PANTHER" id="PTHR10106:SF0">
    <property type="entry name" value="LD36721P"/>
    <property type="match status" value="1"/>
</dbReference>
<feature type="transmembrane region" description="Helical" evidence="2">
    <location>
        <begin position="12"/>
        <end position="32"/>
    </location>
</feature>
<comment type="cofactor">
    <cofactor evidence="1">
        <name>heme b</name>
        <dbReference type="ChEBI" id="CHEBI:60344"/>
    </cofactor>
</comment>
<keyword evidence="4" id="KW-1185">Reference proteome</keyword>
<comment type="caution">
    <text evidence="3">The sequence shown here is derived from an EMBL/GenBank/DDBJ whole genome shotgun (WGS) entry which is preliminary data.</text>
</comment>
<sequence>MAAAPAVRFPVYGIVRMLGVAAVAAIIFWAIYFRGGMTLSSSVEDKLLLFNVIPHSLSVVHPVLMVIGLVALNGEGLCPPCEES</sequence>
<reference evidence="3" key="1">
    <citation type="journal article" date="2018" name="DNA Res.">
        <title>Multiple hybrid de novo genome assembly of finger millet, an orphan allotetraploid crop.</title>
        <authorList>
            <person name="Hatakeyama M."/>
            <person name="Aluri S."/>
            <person name="Balachadran M.T."/>
            <person name="Sivarajan S.R."/>
            <person name="Patrignani A."/>
            <person name="Gruter S."/>
            <person name="Poveda L."/>
            <person name="Shimizu-Inatsugi R."/>
            <person name="Baeten J."/>
            <person name="Francoijs K.J."/>
            <person name="Nataraja K.N."/>
            <person name="Reddy Y.A.N."/>
            <person name="Phadnis S."/>
            <person name="Ravikumar R.L."/>
            <person name="Schlapbach R."/>
            <person name="Sreeman S.M."/>
            <person name="Shimizu K.K."/>
        </authorList>
    </citation>
    <scope>NUCLEOTIDE SEQUENCE</scope>
</reference>
<keyword evidence="2" id="KW-0812">Transmembrane</keyword>
<dbReference type="GO" id="GO:0016491">
    <property type="term" value="F:oxidoreductase activity"/>
    <property type="evidence" value="ECO:0007669"/>
    <property type="project" value="InterPro"/>
</dbReference>
<accession>A0AAV5CZS0</accession>
<evidence type="ECO:0000313" key="4">
    <source>
        <dbReference type="Proteomes" id="UP001054889"/>
    </source>
</evidence>
<reference evidence="3" key="2">
    <citation type="submission" date="2021-12" db="EMBL/GenBank/DDBJ databases">
        <title>Resequencing data analysis of finger millet.</title>
        <authorList>
            <person name="Hatakeyama M."/>
            <person name="Aluri S."/>
            <person name="Balachadran M.T."/>
            <person name="Sivarajan S.R."/>
            <person name="Poveda L."/>
            <person name="Shimizu-Inatsugi R."/>
            <person name="Schlapbach R."/>
            <person name="Sreeman S.M."/>
            <person name="Shimizu K.K."/>
        </authorList>
    </citation>
    <scope>NUCLEOTIDE SEQUENCE</scope>
</reference>
<dbReference type="InterPro" id="IPR043205">
    <property type="entry name" value="CYB561/CYBRD1-like"/>
</dbReference>
<dbReference type="EMBL" id="BQKI01000010">
    <property type="protein sequence ID" value="GJN03383.1"/>
    <property type="molecule type" value="Genomic_DNA"/>
</dbReference>
<gene>
    <name evidence="3" type="primary">ga20820</name>
    <name evidence="3" type="ORF">PR202_ga20820</name>
</gene>